<comment type="similarity">
    <text evidence="2">Belongs to the nitroreductase family.</text>
</comment>
<dbReference type="EMBL" id="QFGA01000001">
    <property type="protein sequence ID" value="TEB07170.1"/>
    <property type="molecule type" value="Genomic_DNA"/>
</dbReference>
<dbReference type="PANTHER" id="PTHR43673">
    <property type="entry name" value="NAD(P)H NITROREDUCTASE YDGI-RELATED"/>
    <property type="match status" value="1"/>
</dbReference>
<sequence>MEALQAIAKRKSTRSYTTEQISDRQLETLLFAADAAPKAGGAEGCVHISVIQNKELLRKLIQAAATAFCQGEGYTPFYGAPTLLVISGNNETSYGGAGANVACAGENVLIAATALGLGSVYLTGFLAAFSVAPELIKEVGVPEGFTPLAGVIVGNTAEKEFMEKEFKVGRYVNYVK</sequence>
<evidence type="ECO:0000256" key="5">
    <source>
        <dbReference type="ARBA" id="ARBA00023002"/>
    </source>
</evidence>
<dbReference type="CDD" id="cd02062">
    <property type="entry name" value="Nitro_FMN_reductase"/>
    <property type="match status" value="1"/>
</dbReference>
<comment type="cofactor">
    <cofactor evidence="1">
        <name>FMN</name>
        <dbReference type="ChEBI" id="CHEBI:58210"/>
    </cofactor>
</comment>
<keyword evidence="4" id="KW-0288">FMN</keyword>
<dbReference type="InterPro" id="IPR000415">
    <property type="entry name" value="Nitroreductase-like"/>
</dbReference>
<dbReference type="RefSeq" id="WP_190239138.1">
    <property type="nucleotide sequence ID" value="NZ_QFGA01000001.1"/>
</dbReference>
<evidence type="ECO:0000256" key="2">
    <source>
        <dbReference type="ARBA" id="ARBA00007118"/>
    </source>
</evidence>
<dbReference type="InterPro" id="IPR029479">
    <property type="entry name" value="Nitroreductase"/>
</dbReference>
<evidence type="ECO:0000256" key="4">
    <source>
        <dbReference type="ARBA" id="ARBA00022643"/>
    </source>
</evidence>
<dbReference type="GO" id="GO:0016491">
    <property type="term" value="F:oxidoreductase activity"/>
    <property type="evidence" value="ECO:0007669"/>
    <property type="project" value="UniProtKB-KW"/>
</dbReference>
<evidence type="ECO:0000256" key="3">
    <source>
        <dbReference type="ARBA" id="ARBA00022630"/>
    </source>
</evidence>
<organism evidence="7 8">
    <name type="scientific">Pelotomaculum schinkii</name>
    <dbReference type="NCBI Taxonomy" id="78350"/>
    <lineage>
        <taxon>Bacteria</taxon>
        <taxon>Bacillati</taxon>
        <taxon>Bacillota</taxon>
        <taxon>Clostridia</taxon>
        <taxon>Eubacteriales</taxon>
        <taxon>Desulfotomaculaceae</taxon>
        <taxon>Pelotomaculum</taxon>
    </lineage>
</organism>
<dbReference type="SUPFAM" id="SSF55469">
    <property type="entry name" value="FMN-dependent nitroreductase-like"/>
    <property type="match status" value="1"/>
</dbReference>
<comment type="caution">
    <text evidence="7">The sequence shown here is derived from an EMBL/GenBank/DDBJ whole genome shotgun (WGS) entry which is preliminary data.</text>
</comment>
<proteinExistence type="inferred from homology"/>
<dbReference type="Pfam" id="PF00881">
    <property type="entry name" value="Nitroreductase"/>
    <property type="match status" value="1"/>
</dbReference>
<reference evidence="7 8" key="1">
    <citation type="journal article" date="2018" name="Environ. Microbiol.">
        <title>Novel energy conservation strategies and behaviour of Pelotomaculum schinkii driving syntrophic propionate catabolism.</title>
        <authorList>
            <person name="Hidalgo-Ahumada C.A.P."/>
            <person name="Nobu M.K."/>
            <person name="Narihiro T."/>
            <person name="Tamaki H."/>
            <person name="Liu W.T."/>
            <person name="Kamagata Y."/>
            <person name="Stams A.J.M."/>
            <person name="Imachi H."/>
            <person name="Sousa D.Z."/>
        </authorList>
    </citation>
    <scope>NUCLEOTIDE SEQUENCE [LARGE SCALE GENOMIC DNA]</scope>
    <source>
        <strain evidence="7 8">HH</strain>
    </source>
</reference>
<dbReference type="Proteomes" id="UP000298324">
    <property type="component" value="Unassembled WGS sequence"/>
</dbReference>
<dbReference type="PANTHER" id="PTHR43673:SF2">
    <property type="entry name" value="NITROREDUCTASE"/>
    <property type="match status" value="1"/>
</dbReference>
<dbReference type="AlphaFoldDB" id="A0A4Y7REK4"/>
<dbReference type="Gene3D" id="3.40.109.10">
    <property type="entry name" value="NADH Oxidase"/>
    <property type="match status" value="1"/>
</dbReference>
<protein>
    <submittedName>
        <fullName evidence="7">Nitroreductase A</fullName>
    </submittedName>
</protein>
<evidence type="ECO:0000259" key="6">
    <source>
        <dbReference type="Pfam" id="PF00881"/>
    </source>
</evidence>
<keyword evidence="3" id="KW-0285">Flavoprotein</keyword>
<gene>
    <name evidence="7" type="ORF">Psch_00713</name>
</gene>
<feature type="domain" description="Nitroreductase" evidence="6">
    <location>
        <begin position="7"/>
        <end position="154"/>
    </location>
</feature>
<keyword evidence="8" id="KW-1185">Reference proteome</keyword>
<evidence type="ECO:0000256" key="1">
    <source>
        <dbReference type="ARBA" id="ARBA00001917"/>
    </source>
</evidence>
<name>A0A4Y7REK4_9FIRM</name>
<evidence type="ECO:0000313" key="7">
    <source>
        <dbReference type="EMBL" id="TEB07170.1"/>
    </source>
</evidence>
<accession>A0A4Y7REK4</accession>
<evidence type="ECO:0000313" key="8">
    <source>
        <dbReference type="Proteomes" id="UP000298324"/>
    </source>
</evidence>
<keyword evidence="5" id="KW-0560">Oxidoreductase</keyword>